<dbReference type="PANTHER" id="PTHR44281:SF4">
    <property type="entry name" value="SPINDLE ASSEMBLY ABNORMAL PROTEIN 6 HOMOLOG"/>
    <property type="match status" value="1"/>
</dbReference>
<comment type="caution">
    <text evidence="2">The sequence shown here is derived from an EMBL/GenBank/DDBJ whole genome shotgun (WGS) entry which is preliminary data.</text>
</comment>
<dbReference type="EMBL" id="CATNWA010014708">
    <property type="protein sequence ID" value="CAI9575020.1"/>
    <property type="molecule type" value="Genomic_DNA"/>
</dbReference>
<name>A0ABN9DQX1_9NEOB</name>
<sequence length="104" mass="11925">VETNSFKHLTHLSLRFQPANDVEVKTYLATCLRCIKEEKCILQQTLKKTEEDLNRQLVCAQQALSDKINELEKLKSDSSVKICELNSQYTTEITSEKGKAHQVK</sequence>
<feature type="non-terminal residue" evidence="2">
    <location>
        <position position="1"/>
    </location>
</feature>
<evidence type="ECO:0000259" key="1">
    <source>
        <dbReference type="Pfam" id="PF18594"/>
    </source>
</evidence>
<organism evidence="2 3">
    <name type="scientific">Staurois parvus</name>
    <dbReference type="NCBI Taxonomy" id="386267"/>
    <lineage>
        <taxon>Eukaryota</taxon>
        <taxon>Metazoa</taxon>
        <taxon>Chordata</taxon>
        <taxon>Craniata</taxon>
        <taxon>Vertebrata</taxon>
        <taxon>Euteleostomi</taxon>
        <taxon>Amphibia</taxon>
        <taxon>Batrachia</taxon>
        <taxon>Anura</taxon>
        <taxon>Neobatrachia</taxon>
        <taxon>Ranoidea</taxon>
        <taxon>Ranidae</taxon>
        <taxon>Staurois</taxon>
    </lineage>
</organism>
<protein>
    <recommendedName>
        <fullName evidence="1">SAS-6 coiled-coil domain-containing protein</fullName>
    </recommendedName>
</protein>
<accession>A0ABN9DQX1</accession>
<reference evidence="2" key="1">
    <citation type="submission" date="2023-05" db="EMBL/GenBank/DDBJ databases">
        <authorList>
            <person name="Stuckert A."/>
        </authorList>
    </citation>
    <scope>NUCLEOTIDE SEQUENCE</scope>
</reference>
<keyword evidence="3" id="KW-1185">Reference proteome</keyword>
<evidence type="ECO:0000313" key="2">
    <source>
        <dbReference type="EMBL" id="CAI9575020.1"/>
    </source>
</evidence>
<dbReference type="InterPro" id="IPR038558">
    <property type="entry name" value="SAS-6_N_sf"/>
</dbReference>
<dbReference type="Gene3D" id="2.170.210.20">
    <property type="entry name" value="Spindle assembly abnormal protein 6, N-terminal domain"/>
    <property type="match status" value="1"/>
</dbReference>
<dbReference type="Pfam" id="PF18594">
    <property type="entry name" value="Sas6_CC"/>
    <property type="match status" value="1"/>
</dbReference>
<evidence type="ECO:0000313" key="3">
    <source>
        <dbReference type="Proteomes" id="UP001162483"/>
    </source>
</evidence>
<dbReference type="PANTHER" id="PTHR44281">
    <property type="entry name" value="SPINDLE ASSEMBLY ABNORMAL PROTEIN 6 HOMOLOG"/>
    <property type="match status" value="1"/>
</dbReference>
<feature type="domain" description="SAS-6 coiled-coil" evidence="1">
    <location>
        <begin position="21"/>
        <end position="50"/>
    </location>
</feature>
<dbReference type="InterPro" id="IPR041513">
    <property type="entry name" value="SAS6_CC"/>
</dbReference>
<dbReference type="Proteomes" id="UP001162483">
    <property type="component" value="Unassembled WGS sequence"/>
</dbReference>
<proteinExistence type="predicted"/>
<gene>
    <name evidence="2" type="ORF">SPARVUS_LOCUS8076446</name>
</gene>